<proteinExistence type="predicted"/>
<dbReference type="EMBL" id="CAJVRL010000064">
    <property type="protein sequence ID" value="CAG8955509.1"/>
    <property type="molecule type" value="Genomic_DNA"/>
</dbReference>
<feature type="signal peptide" evidence="2">
    <location>
        <begin position="1"/>
        <end position="20"/>
    </location>
</feature>
<evidence type="ECO:0000313" key="4">
    <source>
        <dbReference type="Proteomes" id="UP000696280"/>
    </source>
</evidence>
<evidence type="ECO:0000256" key="1">
    <source>
        <dbReference type="SAM" id="MobiDB-lite"/>
    </source>
</evidence>
<reference evidence="3" key="1">
    <citation type="submission" date="2021-07" db="EMBL/GenBank/DDBJ databases">
        <authorList>
            <person name="Durling M."/>
        </authorList>
    </citation>
    <scope>NUCLEOTIDE SEQUENCE</scope>
</reference>
<keyword evidence="2" id="KW-0732">Signal</keyword>
<protein>
    <submittedName>
        <fullName evidence="3">Uncharacterized protein</fullName>
    </submittedName>
</protein>
<name>A0A9N9KXW6_9HELO</name>
<dbReference type="AlphaFoldDB" id="A0A9N9KXW6"/>
<organism evidence="3 4">
    <name type="scientific">Hymenoscyphus fraxineus</name>
    <dbReference type="NCBI Taxonomy" id="746836"/>
    <lineage>
        <taxon>Eukaryota</taxon>
        <taxon>Fungi</taxon>
        <taxon>Dikarya</taxon>
        <taxon>Ascomycota</taxon>
        <taxon>Pezizomycotina</taxon>
        <taxon>Leotiomycetes</taxon>
        <taxon>Helotiales</taxon>
        <taxon>Helotiaceae</taxon>
        <taxon>Hymenoscyphus</taxon>
    </lineage>
</organism>
<comment type="caution">
    <text evidence="3">The sequence shown here is derived from an EMBL/GenBank/DDBJ whole genome shotgun (WGS) entry which is preliminary data.</text>
</comment>
<evidence type="ECO:0000256" key="2">
    <source>
        <dbReference type="SAM" id="SignalP"/>
    </source>
</evidence>
<evidence type="ECO:0000313" key="3">
    <source>
        <dbReference type="EMBL" id="CAG8955509.1"/>
    </source>
</evidence>
<feature type="chain" id="PRO_5040447355" evidence="2">
    <location>
        <begin position="21"/>
        <end position="114"/>
    </location>
</feature>
<feature type="region of interest" description="Disordered" evidence="1">
    <location>
        <begin position="36"/>
        <end position="85"/>
    </location>
</feature>
<sequence length="114" mass="12887">MYILKPVACCVLGLVLAGQALPTGKIERVFSLRGRGETDAENTEESAYFKGRDEDGTEESAYFKGRDEDGTEESAYFKGRDEDGTEESSYFKTKYLFFDAHLLSTYYVLCFEVI</sequence>
<dbReference type="Proteomes" id="UP000696280">
    <property type="component" value="Unassembled WGS sequence"/>
</dbReference>
<keyword evidence="4" id="KW-1185">Reference proteome</keyword>
<gene>
    <name evidence="3" type="ORF">HYFRA_00009460</name>
</gene>
<accession>A0A9N9KXW6</accession>